<dbReference type="PANTHER" id="PTHR43447">
    <property type="entry name" value="ALPHA-AMYLASE"/>
    <property type="match status" value="1"/>
</dbReference>
<keyword evidence="10" id="KW-0868">Chloride</keyword>
<evidence type="ECO:0000256" key="5">
    <source>
        <dbReference type="ARBA" id="ARBA00012595"/>
    </source>
</evidence>
<reference evidence="18" key="2">
    <citation type="submission" date="2025-09" db="UniProtKB">
        <authorList>
            <consortium name="Ensembl"/>
        </authorList>
    </citation>
    <scope>IDENTIFICATION</scope>
</reference>
<dbReference type="InterPro" id="IPR006048">
    <property type="entry name" value="A-amylase/branching_C"/>
</dbReference>
<dbReference type="Pfam" id="PF00128">
    <property type="entry name" value="Alpha-amylase"/>
    <property type="match status" value="1"/>
</dbReference>
<dbReference type="SUPFAM" id="SSF51445">
    <property type="entry name" value="(Trans)glycosidases"/>
    <property type="match status" value="2"/>
</dbReference>
<dbReference type="FunFam" id="2.60.40.1180:FF:000020">
    <property type="entry name" value="Pancreatic alpha-amylase"/>
    <property type="match status" value="1"/>
</dbReference>
<comment type="catalytic activity">
    <reaction evidence="1 14">
        <text>Endohydrolysis of (1-&gt;4)-alpha-D-glucosidic linkages in polysaccharides containing three or more (1-&gt;4)-alpha-linked D-glucose units.</text>
        <dbReference type="EC" id="3.2.1.1"/>
    </reaction>
</comment>
<evidence type="ECO:0000256" key="2">
    <source>
        <dbReference type="ARBA" id="ARBA00001913"/>
    </source>
</evidence>
<evidence type="ECO:0000256" key="10">
    <source>
        <dbReference type="ARBA" id="ARBA00023214"/>
    </source>
</evidence>
<evidence type="ECO:0000256" key="13">
    <source>
        <dbReference type="RuleBase" id="RU003615"/>
    </source>
</evidence>
<reference evidence="18" key="1">
    <citation type="submission" date="2025-08" db="UniProtKB">
        <authorList>
            <consortium name="Ensembl"/>
        </authorList>
    </citation>
    <scope>IDENTIFICATION</scope>
</reference>
<keyword evidence="9" id="KW-1015">Disulfide bond</keyword>
<dbReference type="Ensembl" id="ENSOABT00000045320.2">
    <property type="protein sequence ID" value="ENSOABP00000044159.2"/>
    <property type="gene ID" value="ENSOABG00000019840.2"/>
</dbReference>
<dbReference type="InterPro" id="IPR031319">
    <property type="entry name" value="A-amylase_C"/>
</dbReference>
<keyword evidence="8" id="KW-0106">Calcium</keyword>
<dbReference type="SUPFAM" id="SSF51011">
    <property type="entry name" value="Glycosyl hydrolase domain"/>
    <property type="match status" value="1"/>
</dbReference>
<keyword evidence="15" id="KW-0732">Signal</keyword>
<dbReference type="GO" id="GO:0005975">
    <property type="term" value="P:carbohydrate metabolic process"/>
    <property type="evidence" value="ECO:0007669"/>
    <property type="project" value="InterPro"/>
</dbReference>
<evidence type="ECO:0000259" key="16">
    <source>
        <dbReference type="SMART" id="SM00632"/>
    </source>
</evidence>
<gene>
    <name evidence="18" type="primary">LOC116313449</name>
</gene>
<dbReference type="InterPro" id="IPR013780">
    <property type="entry name" value="Glyco_hydro_b"/>
</dbReference>
<dbReference type="InterPro" id="IPR017853">
    <property type="entry name" value="GH"/>
</dbReference>
<evidence type="ECO:0000259" key="17">
    <source>
        <dbReference type="SMART" id="SM00642"/>
    </source>
</evidence>
<dbReference type="FunFam" id="3.20.20.80:FF:000056">
    <property type="entry name" value="Pancreatic alpha-amylase"/>
    <property type="match status" value="1"/>
</dbReference>
<dbReference type="AlphaFoldDB" id="A0A668UZY0"/>
<evidence type="ECO:0000256" key="1">
    <source>
        <dbReference type="ARBA" id="ARBA00000548"/>
    </source>
</evidence>
<dbReference type="SMART" id="SM00642">
    <property type="entry name" value="Aamy"/>
    <property type="match status" value="1"/>
</dbReference>
<name>A0A668UZY0_OREAU</name>
<dbReference type="GO" id="GO:0004556">
    <property type="term" value="F:alpha-amylase activity"/>
    <property type="evidence" value="ECO:0007669"/>
    <property type="project" value="UniProtKB-UniRule"/>
</dbReference>
<protein>
    <recommendedName>
        <fullName evidence="5 14">Alpha-amylase</fullName>
        <ecNumber evidence="5 14">3.2.1.1</ecNumber>
    </recommendedName>
</protein>
<keyword evidence="19" id="KW-1185">Reference proteome</keyword>
<evidence type="ECO:0000256" key="6">
    <source>
        <dbReference type="ARBA" id="ARBA00022723"/>
    </source>
</evidence>
<comment type="similarity">
    <text evidence="4 13">Belongs to the glycosyl hydrolase 13 family.</text>
</comment>
<dbReference type="Pfam" id="PF02806">
    <property type="entry name" value="Alpha-amylase_C"/>
    <property type="match status" value="1"/>
</dbReference>
<evidence type="ECO:0000256" key="14">
    <source>
        <dbReference type="RuleBase" id="RU361134"/>
    </source>
</evidence>
<comment type="cofactor">
    <cofactor evidence="3">
        <name>chloride</name>
        <dbReference type="ChEBI" id="CHEBI:17996"/>
    </cofactor>
</comment>
<dbReference type="CDD" id="cd11317">
    <property type="entry name" value="AmyAc_bac_euk_AmyA"/>
    <property type="match status" value="1"/>
</dbReference>
<keyword evidence="12 14" id="KW-0326">Glycosidase</keyword>
<evidence type="ECO:0000256" key="15">
    <source>
        <dbReference type="SAM" id="SignalP"/>
    </source>
</evidence>
<proteinExistence type="inferred from homology"/>
<keyword evidence="7 14" id="KW-0378">Hydrolase</keyword>
<dbReference type="Gene3D" id="2.60.40.1180">
    <property type="entry name" value="Golgi alpha-mannosidase II"/>
    <property type="match status" value="1"/>
</dbReference>
<accession>A0A668UZY0</accession>
<evidence type="ECO:0000313" key="18">
    <source>
        <dbReference type="Ensembl" id="ENSOABP00000044159.2"/>
    </source>
</evidence>
<evidence type="ECO:0000256" key="8">
    <source>
        <dbReference type="ARBA" id="ARBA00022837"/>
    </source>
</evidence>
<dbReference type="GO" id="GO:0046872">
    <property type="term" value="F:metal ion binding"/>
    <property type="evidence" value="ECO:0007669"/>
    <property type="project" value="UniProtKB-KW"/>
</dbReference>
<feature type="domain" description="Glycosyl hydrolase family 13 catalytic" evidence="17">
    <location>
        <begin position="26"/>
        <end position="551"/>
    </location>
</feature>
<evidence type="ECO:0000256" key="11">
    <source>
        <dbReference type="ARBA" id="ARBA00023277"/>
    </source>
</evidence>
<dbReference type="Proteomes" id="UP000472276">
    <property type="component" value="Unassembled WGS sequence"/>
</dbReference>
<dbReference type="EC" id="3.2.1.1" evidence="5 14"/>
<dbReference type="PRINTS" id="PR00110">
    <property type="entry name" value="ALPHAAMYLASE"/>
</dbReference>
<comment type="cofactor">
    <cofactor evidence="2">
        <name>Ca(2+)</name>
        <dbReference type="ChEBI" id="CHEBI:29108"/>
    </cofactor>
</comment>
<dbReference type="Gene3D" id="3.20.20.80">
    <property type="entry name" value="Glycosidases"/>
    <property type="match status" value="2"/>
</dbReference>
<dbReference type="SMART" id="SM00632">
    <property type="entry name" value="Aamy_C"/>
    <property type="match status" value="1"/>
</dbReference>
<sequence length="649" mass="72394">MKLFILVALFGLGLAQHNPQFKNGRTSIVHLFEWRWADIAQECERFLGPKGFGGVQISPPNEHILVNNPFRPWWQRYQPISYNLCSRSGNEAELKDMITRCNNVGVNIYVDAVINHMCGSGGGAGTHSSCGSWFDAGKEDFPSVPYSNLDFNDNKCKTGSGEIENYGDIYQVRDCRLVGLLDLALEKDYVRGKVTEYMNKLINMGVAGFRVDACKHMWPGDLSAVYGRLNNLNTQWFPGGSRPFIYQEVIDLGGEPISANEYVGLGRVTEFKYGAKIGEVFRKWNNQKLSYTKNWGEGWGFMANGNALVFTDNHDNQRGHGAGGASILTFWDPRLYKMAVGYMLAHPYGVTRVMSSYRWDRNIVNGQDQNDWIGPPSNGDGSTKPVIDLGGEPISANEYVGLGRVTEFKYGAKIGEVFRKWNNQKLSYTKNWGEGWGFMANGNALVFTDNHDNQRGHGAGGASILTFWDPRLYKMAVGYMLAHPYGVTRVMSSYRWDRNIVNGQDQNDWIGPPSNGDGSTKPVIVNSDQTCGNGWVCEHRWRQITNMVIFRNVVNGQPHSNWWDNQGNQVAFGRGNRGFIIFNNEDWDLNVTLNTGLPGGTYCDVISGQKEGSRCTGKQVSVGGDGRATFSISGKDEDPFIAIHADSKL</sequence>
<evidence type="ECO:0000256" key="3">
    <source>
        <dbReference type="ARBA" id="ARBA00001923"/>
    </source>
</evidence>
<keyword evidence="6" id="KW-0479">Metal-binding</keyword>
<dbReference type="InterPro" id="IPR006046">
    <property type="entry name" value="Alpha_amylase"/>
</dbReference>
<feature type="chain" id="PRO_5044285825" description="Alpha-amylase" evidence="15">
    <location>
        <begin position="16"/>
        <end position="649"/>
    </location>
</feature>
<organism evidence="18 19">
    <name type="scientific">Oreochromis aureus</name>
    <name type="common">Israeli tilapia</name>
    <name type="synonym">Chromis aureus</name>
    <dbReference type="NCBI Taxonomy" id="47969"/>
    <lineage>
        <taxon>Eukaryota</taxon>
        <taxon>Metazoa</taxon>
        <taxon>Chordata</taxon>
        <taxon>Craniata</taxon>
        <taxon>Vertebrata</taxon>
        <taxon>Euteleostomi</taxon>
        <taxon>Actinopterygii</taxon>
        <taxon>Neopterygii</taxon>
        <taxon>Teleostei</taxon>
        <taxon>Neoteleostei</taxon>
        <taxon>Acanthomorphata</taxon>
        <taxon>Ovalentaria</taxon>
        <taxon>Cichlomorphae</taxon>
        <taxon>Cichliformes</taxon>
        <taxon>Cichlidae</taxon>
        <taxon>African cichlids</taxon>
        <taxon>Pseudocrenilabrinae</taxon>
        <taxon>Oreochromini</taxon>
        <taxon>Oreochromis</taxon>
    </lineage>
</organism>
<evidence type="ECO:0000256" key="7">
    <source>
        <dbReference type="ARBA" id="ARBA00022801"/>
    </source>
</evidence>
<keyword evidence="11 14" id="KW-0119">Carbohydrate metabolism</keyword>
<feature type="signal peptide" evidence="15">
    <location>
        <begin position="1"/>
        <end position="15"/>
    </location>
</feature>
<evidence type="ECO:0000256" key="4">
    <source>
        <dbReference type="ARBA" id="ARBA00008061"/>
    </source>
</evidence>
<dbReference type="InterPro" id="IPR006047">
    <property type="entry name" value="GH13_cat_dom"/>
</dbReference>
<evidence type="ECO:0000256" key="9">
    <source>
        <dbReference type="ARBA" id="ARBA00023157"/>
    </source>
</evidence>
<feature type="domain" description="Alpha-amylase C-terminal" evidence="16">
    <location>
        <begin position="560"/>
        <end position="648"/>
    </location>
</feature>
<evidence type="ECO:0000313" key="19">
    <source>
        <dbReference type="Proteomes" id="UP000472276"/>
    </source>
</evidence>
<evidence type="ECO:0000256" key="12">
    <source>
        <dbReference type="ARBA" id="ARBA00023295"/>
    </source>
</evidence>